<keyword evidence="2" id="KW-0902">Two-component regulatory system</keyword>
<dbReference type="PANTHER" id="PTHR44591">
    <property type="entry name" value="STRESS RESPONSE REGULATOR PROTEIN 1"/>
    <property type="match status" value="1"/>
</dbReference>
<accession>A0A7H1DZK2</accession>
<dbReference type="InterPro" id="IPR001789">
    <property type="entry name" value="Sig_transdc_resp-reg_receiver"/>
</dbReference>
<dbReference type="SMART" id="SM00448">
    <property type="entry name" value="REC"/>
    <property type="match status" value="1"/>
</dbReference>
<evidence type="ECO:0000256" key="3">
    <source>
        <dbReference type="PROSITE-ProRule" id="PRU00169"/>
    </source>
</evidence>
<evidence type="ECO:0000313" key="6">
    <source>
        <dbReference type="Proteomes" id="UP000516438"/>
    </source>
</evidence>
<name>A0A7H1DZK2_9FLAO</name>
<keyword evidence="6" id="KW-1185">Reference proteome</keyword>
<dbReference type="EMBL" id="CP060203">
    <property type="protein sequence ID" value="QNS42410.1"/>
    <property type="molecule type" value="Genomic_DNA"/>
</dbReference>
<reference evidence="5 6" key="1">
    <citation type="submission" date="2020-07" db="EMBL/GenBank/DDBJ databases">
        <title>Complete genome and description of Chryseobacterium manosquense strain Marseille-Q2069 sp. nov.</title>
        <authorList>
            <person name="Boxberger M."/>
        </authorList>
    </citation>
    <scope>NUCLEOTIDE SEQUENCE [LARGE SCALE GENOMIC DNA]</scope>
    <source>
        <strain evidence="5 6">Marseille-Q2069</strain>
    </source>
</reference>
<proteinExistence type="predicted"/>
<dbReference type="KEGG" id="cmaq:H0S70_05410"/>
<evidence type="ECO:0000313" key="5">
    <source>
        <dbReference type="EMBL" id="QNS42410.1"/>
    </source>
</evidence>
<dbReference type="RefSeq" id="WP_188321971.1">
    <property type="nucleotide sequence ID" value="NZ_CP060203.1"/>
</dbReference>
<dbReference type="PROSITE" id="PS50110">
    <property type="entry name" value="RESPONSE_REGULATORY"/>
    <property type="match status" value="1"/>
</dbReference>
<organism evidence="5 6">
    <name type="scientific">Chryseobacterium manosquense</name>
    <dbReference type="NCBI Taxonomy" id="2754694"/>
    <lineage>
        <taxon>Bacteria</taxon>
        <taxon>Pseudomonadati</taxon>
        <taxon>Bacteroidota</taxon>
        <taxon>Flavobacteriia</taxon>
        <taxon>Flavobacteriales</taxon>
        <taxon>Weeksellaceae</taxon>
        <taxon>Chryseobacterium group</taxon>
        <taxon>Chryseobacterium</taxon>
    </lineage>
</organism>
<evidence type="ECO:0000259" key="4">
    <source>
        <dbReference type="PROSITE" id="PS50110"/>
    </source>
</evidence>
<dbReference type="InterPro" id="IPR050595">
    <property type="entry name" value="Bact_response_regulator"/>
</dbReference>
<gene>
    <name evidence="5" type="ORF">H0S70_05410</name>
</gene>
<dbReference type="Pfam" id="PF00072">
    <property type="entry name" value="Response_reg"/>
    <property type="match status" value="1"/>
</dbReference>
<evidence type="ECO:0000256" key="2">
    <source>
        <dbReference type="ARBA" id="ARBA00023012"/>
    </source>
</evidence>
<sequence>MNSKKIVIVDDDVAILDSLGLMLDFEGFEVNAFERGSEIMNYVESVSKPDVILLDMWLSGEDGRDICKKLKENETTKNIPVVMMSASRGLEHTAIQSGANAFIAKPFEIDEVVDKLHQLTE</sequence>
<feature type="domain" description="Response regulatory" evidence="4">
    <location>
        <begin position="5"/>
        <end position="120"/>
    </location>
</feature>
<feature type="modified residue" description="4-aspartylphosphate" evidence="3">
    <location>
        <position position="55"/>
    </location>
</feature>
<dbReference type="PANTHER" id="PTHR44591:SF14">
    <property type="entry name" value="PROTEIN PILG"/>
    <property type="match status" value="1"/>
</dbReference>
<dbReference type="InterPro" id="IPR011006">
    <property type="entry name" value="CheY-like_superfamily"/>
</dbReference>
<dbReference type="SUPFAM" id="SSF52172">
    <property type="entry name" value="CheY-like"/>
    <property type="match status" value="1"/>
</dbReference>
<keyword evidence="1 3" id="KW-0597">Phosphoprotein</keyword>
<dbReference type="Proteomes" id="UP000516438">
    <property type="component" value="Chromosome"/>
</dbReference>
<evidence type="ECO:0000256" key="1">
    <source>
        <dbReference type="ARBA" id="ARBA00022553"/>
    </source>
</evidence>
<dbReference type="AlphaFoldDB" id="A0A7H1DZK2"/>
<protein>
    <submittedName>
        <fullName evidence="5">Response regulator transcription factor</fullName>
    </submittedName>
</protein>
<dbReference type="Gene3D" id="3.40.50.2300">
    <property type="match status" value="1"/>
</dbReference>
<dbReference type="GO" id="GO:0000160">
    <property type="term" value="P:phosphorelay signal transduction system"/>
    <property type="evidence" value="ECO:0007669"/>
    <property type="project" value="UniProtKB-KW"/>
</dbReference>